<dbReference type="PANTHER" id="PTHR30250:SF26">
    <property type="entry name" value="PSMA PROTEIN"/>
    <property type="match status" value="1"/>
</dbReference>
<dbReference type="RefSeq" id="WP_215339514.1">
    <property type="nucleotide sequence ID" value="NZ_JAGSGD010000001.1"/>
</dbReference>
<feature type="transmembrane region" description="Helical" evidence="6">
    <location>
        <begin position="55"/>
        <end position="74"/>
    </location>
</feature>
<dbReference type="Proteomes" id="UP000622580">
    <property type="component" value="Unassembled WGS sequence"/>
</dbReference>
<feature type="transmembrane region" description="Helical" evidence="6">
    <location>
        <begin position="336"/>
        <end position="363"/>
    </location>
</feature>
<proteinExistence type="predicted"/>
<evidence type="ECO:0000256" key="6">
    <source>
        <dbReference type="SAM" id="Phobius"/>
    </source>
</evidence>
<sequence length="490" mass="52173">MTQVIPAQEGRLVGLARKAWSSGTLMTWASLMIRMGGLAVLLPLVLTRLPAAEVLVWQLLSTITMLISWTDFGFSPTFARIIAFARGGGGLHDLRAAMPGKVALPAIEHSGPLRMGAVLATQRTVYLRLIGVAMLLAVVAGTAALAKPVAGLAHAPDGWIAWVITIASSQLVLLNGANVSVLTGFDRIATTRRLEAMIGALQIGSASIVTLADGGLVAIIACYSFWQLALYVLNRRNVTRLGVKASADDGFDREIFATIWPAAWRSGVGILMSTGIIQASGLVYAQVATAGDAAAYLLALRLMTTVSQISQAPFYSKLPTMARLRGERKIAEIVPVAARGMALALGAFVVGAVGVTIAAPILLKLIGSNVHFPGFAMSALLALAFFVERYGAMHVQIYSLTNHIIWHVINGVTGVLMVLLFFVLWPLIGPLAMPAAMLGAYLGFCSWYARSLSVKSLETHGWAMDRRTALLPGLALILTLAIYWAWLSFG</sequence>
<evidence type="ECO:0000313" key="8">
    <source>
        <dbReference type="Proteomes" id="UP000622580"/>
    </source>
</evidence>
<evidence type="ECO:0000313" key="7">
    <source>
        <dbReference type="EMBL" id="MBR7619234.1"/>
    </source>
</evidence>
<dbReference type="PANTHER" id="PTHR30250">
    <property type="entry name" value="PST FAMILY PREDICTED COLANIC ACID TRANSPORTER"/>
    <property type="match status" value="1"/>
</dbReference>
<comment type="caution">
    <text evidence="7">The sequence shown here is derived from an EMBL/GenBank/DDBJ whole genome shotgun (WGS) entry which is preliminary data.</text>
</comment>
<feature type="transmembrane region" description="Helical" evidence="6">
    <location>
        <begin position="158"/>
        <end position="182"/>
    </location>
</feature>
<comment type="subcellular location">
    <subcellularLocation>
        <location evidence="1">Cell membrane</location>
        <topology evidence="1">Multi-pass membrane protein</topology>
    </subcellularLocation>
</comment>
<feature type="transmembrane region" description="Helical" evidence="6">
    <location>
        <begin position="25"/>
        <end position="49"/>
    </location>
</feature>
<protein>
    <submittedName>
        <fullName evidence="7">Uncharacterized protein</fullName>
    </submittedName>
</protein>
<feature type="transmembrane region" description="Helical" evidence="6">
    <location>
        <begin position="217"/>
        <end position="234"/>
    </location>
</feature>
<evidence type="ECO:0000256" key="4">
    <source>
        <dbReference type="ARBA" id="ARBA00022989"/>
    </source>
</evidence>
<evidence type="ECO:0000256" key="5">
    <source>
        <dbReference type="ARBA" id="ARBA00023136"/>
    </source>
</evidence>
<keyword evidence="3 6" id="KW-0812">Transmembrane</keyword>
<feature type="transmembrane region" description="Helical" evidence="6">
    <location>
        <begin position="469"/>
        <end position="487"/>
    </location>
</feature>
<feature type="transmembrane region" description="Helical" evidence="6">
    <location>
        <begin position="404"/>
        <end position="425"/>
    </location>
</feature>
<dbReference type="AlphaFoldDB" id="A0A941HV08"/>
<keyword evidence="8" id="KW-1185">Reference proteome</keyword>
<feature type="transmembrane region" description="Helical" evidence="6">
    <location>
        <begin position="194"/>
        <end position="211"/>
    </location>
</feature>
<evidence type="ECO:0000256" key="2">
    <source>
        <dbReference type="ARBA" id="ARBA00022475"/>
    </source>
</evidence>
<evidence type="ECO:0000256" key="1">
    <source>
        <dbReference type="ARBA" id="ARBA00004651"/>
    </source>
</evidence>
<accession>A0A941HV08</accession>
<reference evidence="7" key="1">
    <citation type="submission" date="2021-04" db="EMBL/GenBank/DDBJ databases">
        <title>Draft genome assembly of strain Phenylobacterium sp. 20VBR1 using MiniION and Illumina platforms.</title>
        <authorList>
            <person name="Thomas F.A."/>
            <person name="Krishnan K.P."/>
            <person name="Sinha R.K."/>
        </authorList>
    </citation>
    <scope>NUCLEOTIDE SEQUENCE</scope>
    <source>
        <strain evidence="7">20VBR1</strain>
    </source>
</reference>
<dbReference type="GO" id="GO:0005886">
    <property type="term" value="C:plasma membrane"/>
    <property type="evidence" value="ECO:0007669"/>
    <property type="project" value="UniProtKB-SubCell"/>
</dbReference>
<name>A0A941HV08_9CAUL</name>
<organism evidence="7 8">
    <name type="scientific">Phenylobacterium glaciei</name>
    <dbReference type="NCBI Taxonomy" id="2803784"/>
    <lineage>
        <taxon>Bacteria</taxon>
        <taxon>Pseudomonadati</taxon>
        <taxon>Pseudomonadota</taxon>
        <taxon>Alphaproteobacteria</taxon>
        <taxon>Caulobacterales</taxon>
        <taxon>Caulobacteraceae</taxon>
        <taxon>Phenylobacterium</taxon>
    </lineage>
</organism>
<keyword evidence="4 6" id="KW-1133">Transmembrane helix</keyword>
<keyword evidence="2" id="KW-1003">Cell membrane</keyword>
<evidence type="ECO:0000256" key="3">
    <source>
        <dbReference type="ARBA" id="ARBA00022692"/>
    </source>
</evidence>
<gene>
    <name evidence="7" type="ORF">JKL49_07510</name>
</gene>
<dbReference type="EMBL" id="JAGSGD010000001">
    <property type="protein sequence ID" value="MBR7619234.1"/>
    <property type="molecule type" value="Genomic_DNA"/>
</dbReference>
<dbReference type="InterPro" id="IPR050833">
    <property type="entry name" value="Poly_Biosynth_Transport"/>
</dbReference>
<keyword evidence="5 6" id="KW-0472">Membrane</keyword>
<feature type="transmembrane region" description="Helical" evidence="6">
    <location>
        <begin position="375"/>
        <end position="392"/>
    </location>
</feature>
<feature type="transmembrane region" description="Helical" evidence="6">
    <location>
        <begin position="431"/>
        <end position="449"/>
    </location>
</feature>
<feature type="transmembrane region" description="Helical" evidence="6">
    <location>
        <begin position="125"/>
        <end position="146"/>
    </location>
</feature>